<accession>A0A0E4C9L1</accession>
<dbReference type="InterPro" id="IPR018842">
    <property type="entry name" value="YkuI_C"/>
</dbReference>
<dbReference type="InterPro" id="IPR001633">
    <property type="entry name" value="EAL_dom"/>
</dbReference>
<dbReference type="InterPro" id="IPR050706">
    <property type="entry name" value="Cyclic-di-GMP_PDE-like"/>
</dbReference>
<dbReference type="AlphaFoldDB" id="A0A0E4C9L1"/>
<evidence type="ECO:0000313" key="3">
    <source>
        <dbReference type="EMBL" id="CFY04416.1"/>
    </source>
</evidence>
<dbReference type="Gene3D" id="3.30.450.20">
    <property type="entry name" value="PAS domain"/>
    <property type="match status" value="1"/>
</dbReference>
<dbReference type="EMBL" id="CGIH01000048">
    <property type="protein sequence ID" value="CFY04416.1"/>
    <property type="molecule type" value="Genomic_DNA"/>
</dbReference>
<dbReference type="Pfam" id="PF10388">
    <property type="entry name" value="YkuI_C"/>
    <property type="match status" value="1"/>
</dbReference>
<gene>
    <name evidence="3" type="ORF">2635</name>
</gene>
<evidence type="ECO:0000313" key="4">
    <source>
        <dbReference type="Proteomes" id="UP000045545"/>
    </source>
</evidence>
<dbReference type="CDD" id="cd01948">
    <property type="entry name" value="EAL"/>
    <property type="match status" value="1"/>
</dbReference>
<feature type="domain" description="EAL" evidence="2">
    <location>
        <begin position="1"/>
        <end position="241"/>
    </location>
</feature>
<dbReference type="InterPro" id="IPR035919">
    <property type="entry name" value="EAL_sf"/>
</dbReference>
<dbReference type="PANTHER" id="PTHR33121:SF82">
    <property type="entry name" value="SIGNAL TRANSDUCTION PROTEIN CONTAINING A EAL DOMAIN"/>
    <property type="match status" value="1"/>
</dbReference>
<dbReference type="OrthoDB" id="9813903at2"/>
<dbReference type="RefSeq" id="WP_046499770.1">
    <property type="nucleotide sequence ID" value="NZ_CGIH01000048.1"/>
</dbReference>
<dbReference type="SMART" id="SM00052">
    <property type="entry name" value="EAL"/>
    <property type="match status" value="1"/>
</dbReference>
<dbReference type="InterPro" id="IPR029151">
    <property type="entry name" value="Sensor-like_sf"/>
</dbReference>
<dbReference type="Pfam" id="PF00563">
    <property type="entry name" value="EAL"/>
    <property type="match status" value="1"/>
</dbReference>
<dbReference type="SUPFAM" id="SSF103190">
    <property type="entry name" value="Sensory domain-like"/>
    <property type="match status" value="1"/>
</dbReference>
<sequence>MHRINEISVVPFFQPIVCIDTANIYGYEVLGRYRQNNLFESLGHFFHNPDLSSQEKIRVDRMIRFKALDMMKMRNSKAKLFINIQPEWLLPYINQSMELPTIEQLTKYSIDGEQIIIEISEDKCGDVNVLMEIIKRYRAVGCKIAIDDIGEGFSNLERVALLNPDFIKVGAGFIHRSKSYSLLESMGGFCEKSGVNLVLEEVEDMKQFQMGLDAGVRYFQGYLYAIPQPDILDKASCAGILHQGLDEYLDRKSSLQQKLNKLADDMNKFIAAASADIAETDPMFSPREYINRLLPLAPNNCLKFYICSSRGEQLTPNYTRDHQKWLVEADYIGRNWCWRPYFFPKVAEANRMGRGVLSDPYQDLENRRQIYTFVFPINAAWFLFIDCQYD</sequence>
<dbReference type="PROSITE" id="PS50883">
    <property type="entry name" value="EAL"/>
    <property type="match status" value="1"/>
</dbReference>
<evidence type="ECO:0000259" key="2">
    <source>
        <dbReference type="PROSITE" id="PS50883"/>
    </source>
</evidence>
<dbReference type="Gene3D" id="3.20.20.450">
    <property type="entry name" value="EAL domain"/>
    <property type="match status" value="1"/>
</dbReference>
<evidence type="ECO:0000256" key="1">
    <source>
        <dbReference type="SAM" id="Coils"/>
    </source>
</evidence>
<reference evidence="3 4" key="1">
    <citation type="submission" date="2015-03" db="EMBL/GenBank/DDBJ databases">
        <authorList>
            <person name="Murphy D."/>
        </authorList>
    </citation>
    <scope>NUCLEOTIDE SEQUENCE [LARGE SCALE GENOMIC DNA]</scope>
    <source>
        <strain evidence="3 4">OL-4</strain>
    </source>
</reference>
<feature type="coiled-coil region" evidence="1">
    <location>
        <begin position="245"/>
        <end position="272"/>
    </location>
</feature>
<dbReference type="STRING" id="690567.2635"/>
<keyword evidence="1" id="KW-0175">Coiled coil</keyword>
<keyword evidence="4" id="KW-1185">Reference proteome</keyword>
<dbReference type="SUPFAM" id="SSF141868">
    <property type="entry name" value="EAL domain-like"/>
    <property type="match status" value="1"/>
</dbReference>
<dbReference type="GO" id="GO:0071111">
    <property type="term" value="F:cyclic-guanylate-specific phosphodiesterase activity"/>
    <property type="evidence" value="ECO:0007669"/>
    <property type="project" value="InterPro"/>
</dbReference>
<name>A0A0E4C9L1_9FIRM</name>
<dbReference type="PANTHER" id="PTHR33121">
    <property type="entry name" value="CYCLIC DI-GMP PHOSPHODIESTERASE PDEF"/>
    <property type="match status" value="1"/>
</dbReference>
<organism evidence="3 4">
    <name type="scientific">Syntrophomonas zehnderi OL-4</name>
    <dbReference type="NCBI Taxonomy" id="690567"/>
    <lineage>
        <taxon>Bacteria</taxon>
        <taxon>Bacillati</taxon>
        <taxon>Bacillota</taxon>
        <taxon>Clostridia</taxon>
        <taxon>Eubacteriales</taxon>
        <taxon>Syntrophomonadaceae</taxon>
        <taxon>Syntrophomonas</taxon>
    </lineage>
</organism>
<dbReference type="Proteomes" id="UP000045545">
    <property type="component" value="Unassembled WGS sequence"/>
</dbReference>
<proteinExistence type="predicted"/>
<protein>
    <submittedName>
        <fullName evidence="3">Diguanylate phosphodiesterase, EAL domain</fullName>
    </submittedName>
</protein>